<dbReference type="GO" id="GO:0005319">
    <property type="term" value="F:lipid transporter activity"/>
    <property type="evidence" value="ECO:0007669"/>
    <property type="project" value="TreeGrafter"/>
</dbReference>
<protein>
    <recommendedName>
        <fullName evidence="12">ABC transporter domain-containing protein</fullName>
    </recommendedName>
</protein>
<dbReference type="PANTHER" id="PTHR19229">
    <property type="entry name" value="ATP-BINDING CASSETTE TRANSPORTER SUBFAMILY A ABCA"/>
    <property type="match status" value="1"/>
</dbReference>
<evidence type="ECO:0000313" key="14">
    <source>
        <dbReference type="Proteomes" id="UP001295423"/>
    </source>
</evidence>
<dbReference type="SUPFAM" id="SSF52540">
    <property type="entry name" value="P-loop containing nucleoside triphosphate hydrolases"/>
    <property type="match status" value="2"/>
</dbReference>
<name>A0AAD2FNR8_9STRA</name>
<evidence type="ECO:0000256" key="6">
    <source>
        <dbReference type="ARBA" id="ARBA00022741"/>
    </source>
</evidence>
<feature type="transmembrane region" description="Helical" evidence="11">
    <location>
        <begin position="1964"/>
        <end position="1983"/>
    </location>
</feature>
<dbReference type="InterPro" id="IPR026082">
    <property type="entry name" value="ABCA"/>
</dbReference>
<sequence length="2503" mass="273852">MASEAEASAPITTAPEEFSSARKVPSEEEKSVAEEAAALAEETAENGDNEAASNGADDADDANDAVEEAAATADTAEEDPPSETTKAVASDVDKPKEESDEGSEDENENEETKSSEEETVQVVAKAVKDEPSSQPSSSAAASDNKDMKETESGFAEEDSPEEPAKASFAGIATEDASSVSSARDVEKDSQTVGSQDSDPASTRRGNRQASSLSQILALIRKNILTKLRTPGATFFELFSPVLMMLVLSAAYTLTEIEYEDAAMYASLNLAFPGPWIDLAQRTQSVFPGSDMADAMGRRRKLKKSTRGEDPNLLVQMMNSDTSDDEKTWDGIFEGLQQKMEQIMLKHTQEIASDEMDQQSHNRRLQTFRNNVDTSLDAEVESYELLDDARDEIRDLLQGPIPTPSFSQFVSISTALFNIVPLDSLPRIFGETSFGRQWGNLLTLGTLHLSPRNQAAEDFWAYLNETYPVIMLATSGTNISNFRVRMHDDEASALNYIEATNGEERTWALLDFANFDREQDSNSYQIRLNYTTVPNVNEITNWANIGLSRRYQRYYLSGYMTLQRTINEFAFAQSGCDQDLSSIMSMPMPTAAYSQNPFFTQVGYLLGLTMAMAFLYPTSRFIKTLVEEKETKMKETLLILGVRTWAHWMSWFLTALLVFIIITVSVAFTLSATVLKHTDPAYLFAFVFLFGTSTIGFCFAIASFFSRAKLAAIIGPIALFATILPRFVFFESNRYENVTGQILSSLFPATAFCFGADIIADYEYAEQGIQSYNAGEGGYSFNTALLMMLADTFLYIFIGWYLDQVLPQQYGVPRPFYFLFLPSYWLGECAKKDGGKAEIFPDIDNESPDVEPVNDTNLIPKVQIRGLVKQYFKGKTAFPPAVDGLNLTMYESQITALLGHNGAGKTTTVSVLTGLFPPTSGDCVLYNKSIVNSKQEARQSLGICPQHNILFDELTVYEHLAFFMRIKGLHPERNKILGHAEEIGLTDYLGTASKALSGGNKRKLSVAIALSGDPDVLILDEPTSAMDPHSRRAVWELLRAKKKGRVTLLTTHFMDEAELLSDRVAVMKEGKLKCCGSPIFLKERFGLGYSMTVVLEPPAVEGDEEGGPARPSENVFLKKRENVLGFLNERIANTTIVRTSGKEVTFRFPQGSEVSFPGAFDDIEINKDDLGIGAYGIQNSSLEEVFLQLAESKSDELEEASSPSETPDEVIYDGEYSHLSPLGQIGLLYGKRLSIQRRDKKGACFTIIVPILVIAVVLVILTVRPPNVYGRLEMNPAMFQTSNGGKRNSATNIVISDRLSSSSALEDASEATDLFMESIKTRYSNAEFTLDTNTDSSMGLSQFLLDNYNNRDHATRFGAFVLNDMVNFTFGLDVSAIQSLIDTAGGLQSLTAGIEQTEIELISLFGLGDENGTLNVAVNLTDLPAMISSFGITLPSVTIDVPELTELVDTSLGSMLSASNMTDLSLGFLEDYLNRTYYFSPDIELQLPGIGNLNQTTSIANSNTTGNENSTKMVEDNMTVDDPLASVFDSKILQIDPFDLVSFIQSSGPYNRSTLIRAIDSLLPFVYESLGVQTNATMIPSGSSFFRLLDNVTAQLTDTDFVDDNLFGNDTFFGDNSFFNDTLLGDIGLFNGTTLGTNITLNGTTIGEIPGTGYFEQLNATDSEQLSNAIAIAATVILRESLSEVAYTNTTFDFSEIFSGLLSSVGYNGTLDSLGLPIDGDDLFDIRLQASSITLELPSFALNIYNLTLIADEDLPVLLPFASFDLLDVALDSLGPMIPEEFVMPIEAQTSILHNSSSPHAVAAFNQAYMEYKYGQCKASDTVTLKSINAPLPITAQETIEIKTILSVVAALFLLIPYCYIPGAFSVFIVKEKISKSKHLQLVSGVNMTSYWFSTYLWDMSLFFLLTVFIMLVFLAYGTESAAVFIGDIEAFFATALITLGYGFSILPFSYLLARNFDNPSTAQISVIGLVFLTGFVAVNAYFLMTALEDTQALAASLLPLFRLWPAFNVGEGFIELSSAYWEREVLASEKRPFDWEVAGRSITLLYGLAPAYFMILLFLEYADDGGSGGMAGRIVRYVRGSYERTVLAVHGVKKVGNKLTLDDGLVDLAPNDDVKKEADFVNRKPELHKSAPIVLRDLWKVFPPSIGLLGGLINRIKWLLCCCGLGKGSNQEDESNSDHSGPRRAVRGLTAAVQRGETFGLLGANGAGKTTTLGMLTGDIAATGGEAYVAGHDITGATPGGVQEARKNIGFCPQIDPLLGLMTGRETLRMFARLRGIQANRIEEVVTALLEKLTLTPHADKTADSYSGGNKRKLSLGIAALVADGGVLLIDECSSGLDPLARKKLWGLIEKLALERSVVITTHSMEEAEALCSRIGIMARGQFVALGTVQHLKTKHLDGYAIDISLAPNSSEAMIDSVVEEICTRIIPGSVISERHGRFLKFDVNKVSTIGLGTTFGRLQELKESRGIVENYSIAQCSLEQVFIKLVKEAEEARNVTPDIAST</sequence>
<evidence type="ECO:0000256" key="7">
    <source>
        <dbReference type="ARBA" id="ARBA00022840"/>
    </source>
</evidence>
<dbReference type="GO" id="GO:0140359">
    <property type="term" value="F:ABC-type transporter activity"/>
    <property type="evidence" value="ECO:0007669"/>
    <property type="project" value="InterPro"/>
</dbReference>
<keyword evidence="3" id="KW-0813">Transport</keyword>
<feature type="transmembrane region" description="Helical" evidence="11">
    <location>
        <begin position="647"/>
        <end position="669"/>
    </location>
</feature>
<dbReference type="PROSITE" id="PS50893">
    <property type="entry name" value="ABC_TRANSPORTER_2"/>
    <property type="match status" value="2"/>
</dbReference>
<feature type="domain" description="ABC transporter" evidence="12">
    <location>
        <begin position="2169"/>
        <end position="2405"/>
    </location>
</feature>
<keyword evidence="9 11" id="KW-0472">Membrane</keyword>
<feature type="compositionally biased region" description="Acidic residues" evidence="10">
    <location>
        <begin position="57"/>
        <end position="67"/>
    </location>
</feature>
<feature type="transmembrane region" description="Helical" evidence="11">
    <location>
        <begin position="1241"/>
        <end position="1262"/>
    </location>
</feature>
<dbReference type="InterPro" id="IPR003593">
    <property type="entry name" value="AAA+_ATPase"/>
</dbReference>
<reference evidence="13" key="1">
    <citation type="submission" date="2023-08" db="EMBL/GenBank/DDBJ databases">
        <authorList>
            <person name="Audoor S."/>
            <person name="Bilcke G."/>
        </authorList>
    </citation>
    <scope>NUCLEOTIDE SEQUENCE</scope>
</reference>
<dbReference type="FunFam" id="3.40.50.300:FF:000335">
    <property type="entry name" value="ATP binding cassette subfamily A member 5"/>
    <property type="match status" value="1"/>
</dbReference>
<feature type="transmembrane region" description="Helical" evidence="11">
    <location>
        <begin position="741"/>
        <end position="759"/>
    </location>
</feature>
<dbReference type="InterPro" id="IPR027417">
    <property type="entry name" value="P-loop_NTPase"/>
</dbReference>
<dbReference type="Pfam" id="PF00005">
    <property type="entry name" value="ABC_tran"/>
    <property type="match status" value="2"/>
</dbReference>
<dbReference type="GO" id="GO:0005524">
    <property type="term" value="F:ATP binding"/>
    <property type="evidence" value="ECO:0007669"/>
    <property type="project" value="UniProtKB-KW"/>
</dbReference>
<evidence type="ECO:0000256" key="9">
    <source>
        <dbReference type="ARBA" id="ARBA00023136"/>
    </source>
</evidence>
<evidence type="ECO:0000256" key="1">
    <source>
        <dbReference type="ARBA" id="ARBA00004141"/>
    </source>
</evidence>
<dbReference type="CDD" id="cd03263">
    <property type="entry name" value="ABC_subfamily_A"/>
    <property type="match status" value="2"/>
</dbReference>
<feature type="domain" description="ABC transporter" evidence="12">
    <location>
        <begin position="861"/>
        <end position="1093"/>
    </location>
</feature>
<keyword evidence="4 11" id="KW-0812">Transmembrane</keyword>
<keyword evidence="8 11" id="KW-1133">Transmembrane helix</keyword>
<feature type="transmembrane region" description="Helical" evidence="11">
    <location>
        <begin position="709"/>
        <end position="729"/>
    </location>
</feature>
<dbReference type="GO" id="GO:0016887">
    <property type="term" value="F:ATP hydrolysis activity"/>
    <property type="evidence" value="ECO:0007669"/>
    <property type="project" value="InterPro"/>
</dbReference>
<dbReference type="PROSITE" id="PS00211">
    <property type="entry name" value="ABC_TRANSPORTER_1"/>
    <property type="match status" value="2"/>
</dbReference>
<keyword evidence="5" id="KW-0677">Repeat</keyword>
<dbReference type="InterPro" id="IPR013525">
    <property type="entry name" value="ABC2_TM"/>
</dbReference>
<organism evidence="13 14">
    <name type="scientific">Cylindrotheca closterium</name>
    <dbReference type="NCBI Taxonomy" id="2856"/>
    <lineage>
        <taxon>Eukaryota</taxon>
        <taxon>Sar</taxon>
        <taxon>Stramenopiles</taxon>
        <taxon>Ochrophyta</taxon>
        <taxon>Bacillariophyta</taxon>
        <taxon>Bacillariophyceae</taxon>
        <taxon>Bacillariophycidae</taxon>
        <taxon>Bacillariales</taxon>
        <taxon>Bacillariaceae</taxon>
        <taxon>Cylindrotheca</taxon>
    </lineage>
</organism>
<dbReference type="Gene3D" id="3.40.50.300">
    <property type="entry name" value="P-loop containing nucleotide triphosphate hydrolases"/>
    <property type="match status" value="2"/>
</dbReference>
<evidence type="ECO:0000256" key="10">
    <source>
        <dbReference type="SAM" id="MobiDB-lite"/>
    </source>
</evidence>
<feature type="transmembrane region" description="Helical" evidence="11">
    <location>
        <begin position="681"/>
        <end position="703"/>
    </location>
</feature>
<keyword evidence="6" id="KW-0547">Nucleotide-binding</keyword>
<feature type="compositionally biased region" description="Basic and acidic residues" evidence="10">
    <location>
        <begin position="24"/>
        <end position="33"/>
    </location>
</feature>
<dbReference type="GO" id="GO:0016020">
    <property type="term" value="C:membrane"/>
    <property type="evidence" value="ECO:0007669"/>
    <property type="project" value="UniProtKB-SubCell"/>
</dbReference>
<evidence type="ECO:0000256" key="11">
    <source>
        <dbReference type="SAM" id="Phobius"/>
    </source>
</evidence>
<dbReference type="SMART" id="SM00382">
    <property type="entry name" value="AAA"/>
    <property type="match status" value="2"/>
</dbReference>
<evidence type="ECO:0000259" key="12">
    <source>
        <dbReference type="PROSITE" id="PS50893"/>
    </source>
</evidence>
<feature type="transmembrane region" description="Helical" evidence="11">
    <location>
        <begin position="779"/>
        <end position="801"/>
    </location>
</feature>
<dbReference type="InterPro" id="IPR003439">
    <property type="entry name" value="ABC_transporter-like_ATP-bd"/>
</dbReference>
<feature type="compositionally biased region" description="Polar residues" evidence="10">
    <location>
        <begin position="190"/>
        <end position="200"/>
    </location>
</feature>
<comment type="similarity">
    <text evidence="2">Belongs to the ABC transporter superfamily. ABCA family.</text>
</comment>
<comment type="subcellular location">
    <subcellularLocation>
        <location evidence="1">Membrane</location>
        <topology evidence="1">Multi-pass membrane protein</topology>
    </subcellularLocation>
</comment>
<feature type="compositionally biased region" description="Low complexity" evidence="10">
    <location>
        <begin position="132"/>
        <end position="142"/>
    </location>
</feature>
<accession>A0AAD2FNR8</accession>
<keyword evidence="14" id="KW-1185">Reference proteome</keyword>
<evidence type="ECO:0000256" key="5">
    <source>
        <dbReference type="ARBA" id="ARBA00022737"/>
    </source>
</evidence>
<dbReference type="Pfam" id="PF12698">
    <property type="entry name" value="ABC2_membrane_3"/>
    <property type="match status" value="2"/>
</dbReference>
<dbReference type="InterPro" id="IPR017871">
    <property type="entry name" value="ABC_transporter-like_CS"/>
</dbReference>
<gene>
    <name evidence="13" type="ORF">CYCCA115_LOCUS10999</name>
</gene>
<dbReference type="FunFam" id="3.40.50.300:FF:000933">
    <property type="entry name" value="ABC transporter A family member 7"/>
    <property type="match status" value="1"/>
</dbReference>
<evidence type="ECO:0000256" key="3">
    <source>
        <dbReference type="ARBA" id="ARBA00022448"/>
    </source>
</evidence>
<evidence type="ECO:0000256" key="8">
    <source>
        <dbReference type="ARBA" id="ARBA00022989"/>
    </source>
</evidence>
<dbReference type="EMBL" id="CAKOGP040001725">
    <property type="protein sequence ID" value="CAJ1947143.1"/>
    <property type="molecule type" value="Genomic_DNA"/>
</dbReference>
<comment type="caution">
    <text evidence="13">The sequence shown here is derived from an EMBL/GenBank/DDBJ whole genome shotgun (WGS) entry which is preliminary data.</text>
</comment>
<keyword evidence="7" id="KW-0067">ATP-binding</keyword>
<evidence type="ECO:0000256" key="2">
    <source>
        <dbReference type="ARBA" id="ARBA00008869"/>
    </source>
</evidence>
<dbReference type="Proteomes" id="UP001295423">
    <property type="component" value="Unassembled WGS sequence"/>
</dbReference>
<evidence type="ECO:0000256" key="4">
    <source>
        <dbReference type="ARBA" id="ARBA00022692"/>
    </source>
</evidence>
<feature type="transmembrane region" description="Helical" evidence="11">
    <location>
        <begin position="1928"/>
        <end position="1952"/>
    </location>
</feature>
<feature type="region of interest" description="Disordered" evidence="10">
    <location>
        <begin position="1"/>
        <end position="208"/>
    </location>
</feature>
<feature type="compositionally biased region" description="Acidic residues" evidence="10">
    <location>
        <begin position="98"/>
        <end position="109"/>
    </location>
</feature>
<dbReference type="PANTHER" id="PTHR19229:SF36">
    <property type="entry name" value="ATP-BINDING CASSETTE SUB-FAMILY A MEMBER 2"/>
    <property type="match status" value="1"/>
</dbReference>
<feature type="transmembrane region" description="Helical" evidence="11">
    <location>
        <begin position="1844"/>
        <end position="1869"/>
    </location>
</feature>
<proteinExistence type="inferred from homology"/>
<feature type="transmembrane region" description="Helical" evidence="11">
    <location>
        <begin position="1890"/>
        <end position="1916"/>
    </location>
</feature>
<evidence type="ECO:0000313" key="13">
    <source>
        <dbReference type="EMBL" id="CAJ1947143.1"/>
    </source>
</evidence>